<feature type="domain" description="D-isomer specific 2-hydroxyacid dehydrogenase NAD-binding" evidence="3">
    <location>
        <begin position="105"/>
        <end position="276"/>
    </location>
</feature>
<dbReference type="AlphaFoldDB" id="A0A1M5IAL0"/>
<sequence>MIPFISRADLAEQNIWIKHLSAAMPNEVIVPFADLTAEQKQLCEIAIVANPDPQDLLSLPSLKWVHSVWAGVERMINELSSPSFSIVRLVDSNLAETMSEAVLAWTLFLHRDMPRYAKQQTLQSWVQQPMVRAQDRRIGVLGLGELGRVSAQRLVANGFSVAGWSRNPKQVEGVECFHGEEGLIPLLNQSDILVCLLPLTMETKGLLNHQNLSCLPVGASIINFARGLIIDDEALLAKLDQGNLSHAVLDVFMQEPLPINHSFWLHDSITVLPHISAPTHPVSASEIVATNIKQYRLTGNIPPTIDMLRGY</sequence>
<dbReference type="RefSeq" id="WP_072841010.1">
    <property type="nucleotide sequence ID" value="NZ_FQVF01000018.1"/>
</dbReference>
<evidence type="ECO:0000256" key="2">
    <source>
        <dbReference type="ARBA" id="ARBA00023027"/>
    </source>
</evidence>
<dbReference type="SUPFAM" id="SSF51735">
    <property type="entry name" value="NAD(P)-binding Rossmann-fold domains"/>
    <property type="match status" value="1"/>
</dbReference>
<proteinExistence type="predicted"/>
<dbReference type="PANTHER" id="PTHR43333:SF1">
    <property type="entry name" value="D-ISOMER SPECIFIC 2-HYDROXYACID DEHYDROGENASE NAD-BINDING DOMAIN-CONTAINING PROTEIN"/>
    <property type="match status" value="1"/>
</dbReference>
<dbReference type="Proteomes" id="UP000184517">
    <property type="component" value="Unassembled WGS sequence"/>
</dbReference>
<dbReference type="OrthoDB" id="9787219at2"/>
<keyword evidence="2" id="KW-0520">NAD</keyword>
<keyword evidence="4" id="KW-0670">Pyruvate</keyword>
<dbReference type="GO" id="GO:0016491">
    <property type="term" value="F:oxidoreductase activity"/>
    <property type="evidence" value="ECO:0007669"/>
    <property type="project" value="UniProtKB-KW"/>
</dbReference>
<organism evidence="4 5">
    <name type="scientific">Marinomonas polaris DSM 16579</name>
    <dbReference type="NCBI Taxonomy" id="1122206"/>
    <lineage>
        <taxon>Bacteria</taxon>
        <taxon>Pseudomonadati</taxon>
        <taxon>Pseudomonadota</taxon>
        <taxon>Gammaproteobacteria</taxon>
        <taxon>Oceanospirillales</taxon>
        <taxon>Oceanospirillaceae</taxon>
        <taxon>Marinomonas</taxon>
    </lineage>
</organism>
<dbReference type="CDD" id="cd12164">
    <property type="entry name" value="GDH_like_2"/>
    <property type="match status" value="1"/>
</dbReference>
<name>A0A1M5IAL0_9GAMM</name>
<dbReference type="InterPro" id="IPR006140">
    <property type="entry name" value="D-isomer_DH_NAD-bd"/>
</dbReference>
<protein>
    <submittedName>
        <fullName evidence="4">Glyoxylate/hydroxypyruvate reductase A</fullName>
    </submittedName>
</protein>
<evidence type="ECO:0000313" key="5">
    <source>
        <dbReference type="Proteomes" id="UP000184517"/>
    </source>
</evidence>
<accession>A0A1M5IAL0</accession>
<keyword evidence="1" id="KW-0560">Oxidoreductase</keyword>
<dbReference type="STRING" id="1122206.SAMN02745753_03566"/>
<dbReference type="Pfam" id="PF02826">
    <property type="entry name" value="2-Hacid_dh_C"/>
    <property type="match status" value="1"/>
</dbReference>
<reference evidence="5" key="1">
    <citation type="submission" date="2016-11" db="EMBL/GenBank/DDBJ databases">
        <authorList>
            <person name="Varghese N."/>
            <person name="Submissions S."/>
        </authorList>
    </citation>
    <scope>NUCLEOTIDE SEQUENCE [LARGE SCALE GENOMIC DNA]</scope>
    <source>
        <strain evidence="5">DSM 16579</strain>
    </source>
</reference>
<keyword evidence="5" id="KW-1185">Reference proteome</keyword>
<dbReference type="GO" id="GO:0051287">
    <property type="term" value="F:NAD binding"/>
    <property type="evidence" value="ECO:0007669"/>
    <property type="project" value="InterPro"/>
</dbReference>
<dbReference type="Gene3D" id="3.40.50.720">
    <property type="entry name" value="NAD(P)-binding Rossmann-like Domain"/>
    <property type="match status" value="2"/>
</dbReference>
<dbReference type="PANTHER" id="PTHR43333">
    <property type="entry name" value="2-HACID_DH_C DOMAIN-CONTAINING PROTEIN"/>
    <property type="match status" value="1"/>
</dbReference>
<gene>
    <name evidence="4" type="ORF">SAMN02745753_03566</name>
</gene>
<evidence type="ECO:0000313" key="4">
    <source>
        <dbReference type="EMBL" id="SHG24813.1"/>
    </source>
</evidence>
<evidence type="ECO:0000259" key="3">
    <source>
        <dbReference type="Pfam" id="PF02826"/>
    </source>
</evidence>
<evidence type="ECO:0000256" key="1">
    <source>
        <dbReference type="ARBA" id="ARBA00023002"/>
    </source>
</evidence>
<dbReference type="EMBL" id="FQVF01000018">
    <property type="protein sequence ID" value="SHG24813.1"/>
    <property type="molecule type" value="Genomic_DNA"/>
</dbReference>
<dbReference type="InterPro" id="IPR036291">
    <property type="entry name" value="NAD(P)-bd_dom_sf"/>
</dbReference>